<organism evidence="3 4">
    <name type="scientific">Paraburkholderia largidicola</name>
    <dbReference type="NCBI Taxonomy" id="3014751"/>
    <lineage>
        <taxon>Bacteria</taxon>
        <taxon>Pseudomonadati</taxon>
        <taxon>Pseudomonadota</taxon>
        <taxon>Betaproteobacteria</taxon>
        <taxon>Burkholderiales</taxon>
        <taxon>Burkholderiaceae</taxon>
        <taxon>Paraburkholderia</taxon>
    </lineage>
</organism>
<evidence type="ECO:0000313" key="3">
    <source>
        <dbReference type="EMBL" id="BCF95004.1"/>
    </source>
</evidence>
<gene>
    <name evidence="3" type="ORF">PPGU16_80710</name>
</gene>
<feature type="region of interest" description="Disordered" evidence="1">
    <location>
        <begin position="1"/>
        <end position="29"/>
    </location>
</feature>
<feature type="domain" description="Putative DNA-binding" evidence="2">
    <location>
        <begin position="13"/>
        <end position="101"/>
    </location>
</feature>
<dbReference type="Pfam" id="PF09836">
    <property type="entry name" value="DUF2063"/>
    <property type="match status" value="1"/>
</dbReference>
<dbReference type="Proteomes" id="UP000510888">
    <property type="component" value="Plasmid PPGU16_p2"/>
</dbReference>
<dbReference type="InterPro" id="IPR018640">
    <property type="entry name" value="DUF2063"/>
</dbReference>
<evidence type="ECO:0000256" key="1">
    <source>
        <dbReference type="SAM" id="MobiDB-lite"/>
    </source>
</evidence>
<dbReference type="EMBL" id="AP023177">
    <property type="protein sequence ID" value="BCF95004.1"/>
    <property type="molecule type" value="Genomic_DNA"/>
</dbReference>
<evidence type="ECO:0000313" key="4">
    <source>
        <dbReference type="Proteomes" id="UP000510888"/>
    </source>
</evidence>
<dbReference type="InterPro" id="IPR044922">
    <property type="entry name" value="DUF2063_N_sf"/>
</dbReference>
<accession>A0A7I8C1V6</accession>
<dbReference type="Gene3D" id="1.10.150.690">
    <property type="entry name" value="DUF2063"/>
    <property type="match status" value="1"/>
</dbReference>
<dbReference type="KEGG" id="plad:PPGU16_80710"/>
<proteinExistence type="predicted"/>
<evidence type="ECO:0000259" key="2">
    <source>
        <dbReference type="Pfam" id="PF09836"/>
    </source>
</evidence>
<dbReference type="AlphaFoldDB" id="A0A7I8C1V6"/>
<reference evidence="3 4" key="1">
    <citation type="journal article" date="2020" name="Genes (Basel)">
        <title>Genomic Comparison of Insect Gut Symbionts from Divergent Burkholderia Subclades.</title>
        <authorList>
            <person name="Takeshita K."/>
            <person name="Kikuchi Y."/>
        </authorList>
    </citation>
    <scope>NUCLEOTIDE SEQUENCE [LARGE SCALE GENOMIC DNA]</scope>
    <source>
        <strain evidence="3 4">PGU16</strain>
        <plasmid evidence="3 4">PPGU16_p2</plasmid>
    </source>
</reference>
<name>A0A7I8C1V6_9BURK</name>
<keyword evidence="3" id="KW-0614">Plasmid</keyword>
<geneLocation type="plasmid" evidence="3 4">
    <name>PPGU16_p2</name>
</geneLocation>
<sequence length="259" mass="27663">MQAEHPSGGHAAAFAPGLTDPSITAPEDVTAGPGKGVVKRYNVYRNNVTVSLIEALAAVYPAIQRITGADFFRAMARFHLRATPPTSPLLFEYGRDFPAFVESYEYAREMPWLADIARIERAWLDAYHAADLPVLAAEALAGIEPASLADVRFTPHPAVRVVRSRYPAVAIFATNRNDGPITPLRSSEAEDALVTRPEDEVLVSRLPAGGAAFLTHLLEGASLGEAVAAAFQEAPSFDIQGNLAGMLSAGVFTGIRHGD</sequence>
<dbReference type="RefSeq" id="WP_180727693.1">
    <property type="nucleotide sequence ID" value="NZ_AP023177.1"/>
</dbReference>
<protein>
    <submittedName>
        <fullName evidence="3">DUF2063 domain-containing protein</fullName>
    </submittedName>
</protein>
<keyword evidence="4" id="KW-1185">Reference proteome</keyword>